<dbReference type="EMBL" id="OZ023713">
    <property type="protein sequence ID" value="CAK9861585.1"/>
    <property type="molecule type" value="Genomic_DNA"/>
</dbReference>
<proteinExistence type="predicted"/>
<gene>
    <name evidence="1" type="ORF">CSSPJE1EN2_LOCUS4580</name>
</gene>
<evidence type="ECO:0000313" key="2">
    <source>
        <dbReference type="Proteomes" id="UP001497522"/>
    </source>
</evidence>
<keyword evidence="2" id="KW-1185">Reference proteome</keyword>
<sequence>MEEKKRFFDAKKHTQDSMHRYLNATQTALCIPMSKDIVEVIIGDMFFKPELDEEDEELEPITKTNAMKLFKQQPDGSYVAKVTNPALYDMVLKHTSVGLSFRQTSAVIAHHKDAIGNARLAGLNNHEVGKMVHVHVGANLQVLSDVLNDDEVWAFSLAGDGTTHFNTSFFDVRIRTCVRGVLFNVHLICVPFFERHTAVNIFKMICKLLNHLCALWRVKLVSVSTDGEKQ</sequence>
<accession>A0ABP1AGM5</accession>
<protein>
    <submittedName>
        <fullName evidence="1">Uncharacterized protein</fullName>
    </submittedName>
</protein>
<dbReference type="PANTHER" id="PTHR37067">
    <property type="entry name" value="PX DOMAIN-CONTAINING PROTEIN"/>
    <property type="match status" value="1"/>
</dbReference>
<name>A0ABP1AGM5_9BRYO</name>
<dbReference type="PANTHER" id="PTHR37067:SF3">
    <property type="entry name" value="PX DOMAIN-CONTAINING PROTEIN"/>
    <property type="match status" value="1"/>
</dbReference>
<dbReference type="Proteomes" id="UP001497522">
    <property type="component" value="Chromosome 12"/>
</dbReference>
<evidence type="ECO:0000313" key="1">
    <source>
        <dbReference type="EMBL" id="CAK9861585.1"/>
    </source>
</evidence>
<reference evidence="1" key="1">
    <citation type="submission" date="2024-03" db="EMBL/GenBank/DDBJ databases">
        <authorList>
            <consortium name="ELIXIR-Norway"/>
            <consortium name="Elixir Norway"/>
        </authorList>
    </citation>
    <scope>NUCLEOTIDE SEQUENCE</scope>
</reference>
<organism evidence="1 2">
    <name type="scientific">Sphagnum jensenii</name>
    <dbReference type="NCBI Taxonomy" id="128206"/>
    <lineage>
        <taxon>Eukaryota</taxon>
        <taxon>Viridiplantae</taxon>
        <taxon>Streptophyta</taxon>
        <taxon>Embryophyta</taxon>
        <taxon>Bryophyta</taxon>
        <taxon>Sphagnophytina</taxon>
        <taxon>Sphagnopsida</taxon>
        <taxon>Sphagnales</taxon>
        <taxon>Sphagnaceae</taxon>
        <taxon>Sphagnum</taxon>
    </lineage>
</organism>